<dbReference type="Pfam" id="PF14015">
    <property type="entry name" value="DUF4231"/>
    <property type="match status" value="1"/>
</dbReference>
<evidence type="ECO:0000313" key="2">
    <source>
        <dbReference type="EMBL" id="TCC02690.1"/>
    </source>
</evidence>
<dbReference type="EMBL" id="SJJZ01000005">
    <property type="protein sequence ID" value="TCC02690.1"/>
    <property type="molecule type" value="Genomic_DNA"/>
</dbReference>
<feature type="transmembrane region" description="Helical" evidence="1">
    <location>
        <begin position="66"/>
        <end position="86"/>
    </location>
</feature>
<organism evidence="2 3">
    <name type="scientific">Kribbella soli</name>
    <dbReference type="NCBI Taxonomy" id="1124743"/>
    <lineage>
        <taxon>Bacteria</taxon>
        <taxon>Bacillati</taxon>
        <taxon>Actinomycetota</taxon>
        <taxon>Actinomycetes</taxon>
        <taxon>Propionibacteriales</taxon>
        <taxon>Kribbellaceae</taxon>
        <taxon>Kribbella</taxon>
    </lineage>
</organism>
<reference evidence="2 3" key="1">
    <citation type="submission" date="2019-02" db="EMBL/GenBank/DDBJ databases">
        <title>Kribbella capetownensis sp. nov. and Kribbella speibonae sp. nov., isolated from soil.</title>
        <authorList>
            <person name="Curtis S.M."/>
            <person name="Norton I."/>
            <person name="Everest G.J."/>
            <person name="Meyers P.R."/>
        </authorList>
    </citation>
    <scope>NUCLEOTIDE SEQUENCE [LARGE SCALE GENOMIC DNA]</scope>
    <source>
        <strain evidence="2 3">KCTC 29219</strain>
    </source>
</reference>
<dbReference type="RefSeq" id="WP_131346604.1">
    <property type="nucleotide sequence ID" value="NZ_SJJZ01000005.1"/>
</dbReference>
<dbReference type="AlphaFoldDB" id="A0A4R0H287"/>
<keyword evidence="1" id="KW-1133">Transmembrane helix</keyword>
<accession>A0A4R0H287</accession>
<evidence type="ECO:0000256" key="1">
    <source>
        <dbReference type="SAM" id="Phobius"/>
    </source>
</evidence>
<evidence type="ECO:0000313" key="3">
    <source>
        <dbReference type="Proteomes" id="UP000292346"/>
    </source>
</evidence>
<feature type="transmembrane region" description="Helical" evidence="1">
    <location>
        <begin position="38"/>
        <end position="60"/>
    </location>
</feature>
<keyword evidence="3" id="KW-1185">Reference proteome</keyword>
<dbReference type="InterPro" id="IPR025325">
    <property type="entry name" value="DUF4231"/>
</dbReference>
<dbReference type="OrthoDB" id="3824428at2"/>
<keyword evidence="1" id="KW-0472">Membrane</keyword>
<name>A0A4R0H287_9ACTN</name>
<protein>
    <submittedName>
        <fullName evidence="2">DUF4231 domain-containing protein</fullName>
    </submittedName>
</protein>
<comment type="caution">
    <text evidence="2">The sequence shown here is derived from an EMBL/GenBank/DDBJ whole genome shotgun (WGS) entry which is preliminary data.</text>
</comment>
<keyword evidence="1" id="KW-0812">Transmembrane</keyword>
<dbReference type="Proteomes" id="UP000292346">
    <property type="component" value="Unassembled WGS sequence"/>
</dbReference>
<dbReference type="NCBIfam" id="NF033634">
    <property type="entry name" value="SLATT_1"/>
    <property type="match status" value="1"/>
</dbReference>
<gene>
    <name evidence="2" type="ORF">E0H45_37305</name>
</gene>
<proteinExistence type="predicted"/>
<sequence>MSRLRDSDFPVLGTDAPAEQLISIRFRWYAAQARRARIWYRALGTVQLIAAVVIAISVAIKAPIWLAPSLGGVIALAEGIRTLFGFKDSYPTYTRTAQELRNEAWLYSQKAGRYAKAGEPVKLLAERVVEISYSETQDWEAALKARSV</sequence>